<dbReference type="Pfam" id="PF01344">
    <property type="entry name" value="Kelch_1"/>
    <property type="match status" value="3"/>
</dbReference>
<dbReference type="InterPro" id="IPR015915">
    <property type="entry name" value="Kelch-typ_b-propeller"/>
</dbReference>
<dbReference type="PANTHER" id="PTHR45632">
    <property type="entry name" value="LD33804P"/>
    <property type="match status" value="1"/>
</dbReference>
<dbReference type="PANTHER" id="PTHR45632:SF26">
    <property type="entry name" value="BTB DOMAIN-CONTAINING PROTEIN"/>
    <property type="match status" value="1"/>
</dbReference>
<dbReference type="InParanoid" id="A0A1S3IX72"/>
<evidence type="ECO:0000256" key="1">
    <source>
        <dbReference type="ARBA" id="ARBA00022441"/>
    </source>
</evidence>
<dbReference type="OrthoDB" id="45365at2759"/>
<accession>A0A1S3IX72</accession>
<dbReference type="SMART" id="SM00612">
    <property type="entry name" value="Kelch"/>
    <property type="match status" value="3"/>
</dbReference>
<proteinExistence type="predicted"/>
<keyword evidence="1" id="KW-0880">Kelch repeat</keyword>
<protein>
    <submittedName>
        <fullName evidence="3">Actin-binding protein IPP-like</fullName>
    </submittedName>
</protein>
<reference evidence="3" key="1">
    <citation type="submission" date="2025-08" db="UniProtKB">
        <authorList>
            <consortium name="RefSeq"/>
        </authorList>
    </citation>
    <scope>IDENTIFICATION</scope>
    <source>
        <tissue evidence="3">Gonads</tissue>
    </source>
</reference>
<gene>
    <name evidence="3" type="primary">LOC106165261</name>
</gene>
<dbReference type="Gene3D" id="2.120.10.80">
    <property type="entry name" value="Kelch-type beta propeller"/>
    <property type="match status" value="1"/>
</dbReference>
<dbReference type="GeneID" id="106165261"/>
<organism evidence="2 3">
    <name type="scientific">Lingula anatina</name>
    <name type="common">Brachiopod</name>
    <name type="synonym">Lingula unguis</name>
    <dbReference type="NCBI Taxonomy" id="7574"/>
    <lineage>
        <taxon>Eukaryota</taxon>
        <taxon>Metazoa</taxon>
        <taxon>Spiralia</taxon>
        <taxon>Lophotrochozoa</taxon>
        <taxon>Brachiopoda</taxon>
        <taxon>Linguliformea</taxon>
        <taxon>Lingulata</taxon>
        <taxon>Lingulida</taxon>
        <taxon>Linguloidea</taxon>
        <taxon>Lingulidae</taxon>
        <taxon>Lingula</taxon>
    </lineage>
</organism>
<dbReference type="RefSeq" id="XP_013402638.1">
    <property type="nucleotide sequence ID" value="XM_013547184.2"/>
</dbReference>
<dbReference type="Proteomes" id="UP000085678">
    <property type="component" value="Unplaced"/>
</dbReference>
<dbReference type="SUPFAM" id="SSF117281">
    <property type="entry name" value="Kelch motif"/>
    <property type="match status" value="1"/>
</dbReference>
<evidence type="ECO:0000313" key="2">
    <source>
        <dbReference type="Proteomes" id="UP000085678"/>
    </source>
</evidence>
<dbReference type="PRINTS" id="PR00501">
    <property type="entry name" value="KELCHREPEAT"/>
</dbReference>
<name>A0A1S3IX72_LINAN</name>
<evidence type="ECO:0000313" key="3">
    <source>
        <dbReference type="RefSeq" id="XP_013402638.1"/>
    </source>
</evidence>
<keyword evidence="2" id="KW-1185">Reference proteome</keyword>
<dbReference type="AlphaFoldDB" id="A0A1S3IX72"/>
<dbReference type="KEGG" id="lak:106165261"/>
<dbReference type="InterPro" id="IPR006652">
    <property type="entry name" value="Kelch_1"/>
</dbReference>
<sequence>MSDLGTEMKTVERYNPATNEWTKLASMKEKRAYIGVTVLDEYIYAVGGWNEHHGALKTVERYYPRKNEWTSLPTMSEPRAGASVAAVNGLVFVIGGRTSSNEFTAPATLDTVECFDPHTWTWIEIGKMPTSRCEAGIAVL</sequence>
<dbReference type="STRING" id="7574.A0A1S3IX72"/>